<dbReference type="RefSeq" id="WP_096326739.1">
    <property type="nucleotide sequence ID" value="NZ_FOMX01000017.1"/>
</dbReference>
<dbReference type="CDD" id="cd02440">
    <property type="entry name" value="AdoMet_MTases"/>
    <property type="match status" value="1"/>
</dbReference>
<dbReference type="Gene3D" id="3.40.50.150">
    <property type="entry name" value="Vaccinia Virus protein VP39"/>
    <property type="match status" value="1"/>
</dbReference>
<sequence length="263" mass="29043">MMNPRTPLAGQYRAQRAFRRWAEVLAMCPPLAGRRVLDLGCGPGDLARVLAEHGARVTGVDRDPRLIAEARADAAEGCAFELADLAAFEPTPDAFDGLWCTFVAAYFPGLDEALVRWTRGLRDEAFACLVEIDDMFGHEPLAPRWQEALAAFYEDARRANLYEFRAGARLEPALRALGFATAARVLDDDELSFRGAAKPDVLAAWEARFARMPRLAGFLGDDHAAFVTDFLTCLAHDEHESRCRVVAVVGTRGDQARRGRPRP</sequence>
<accession>A0A1I2CBB5</accession>
<evidence type="ECO:0000313" key="4">
    <source>
        <dbReference type="Proteomes" id="UP000199400"/>
    </source>
</evidence>
<dbReference type="Proteomes" id="UP000199400">
    <property type="component" value="Unassembled WGS sequence"/>
</dbReference>
<organism evidence="3 4">
    <name type="scientific">Nannocystis exedens</name>
    <dbReference type="NCBI Taxonomy" id="54"/>
    <lineage>
        <taxon>Bacteria</taxon>
        <taxon>Pseudomonadati</taxon>
        <taxon>Myxococcota</taxon>
        <taxon>Polyangia</taxon>
        <taxon>Nannocystales</taxon>
        <taxon>Nannocystaceae</taxon>
        <taxon>Nannocystis</taxon>
    </lineage>
</organism>
<protein>
    <submittedName>
        <fullName evidence="3">Methyltransferase domain-containing protein</fullName>
    </submittedName>
</protein>
<proteinExistence type="predicted"/>
<dbReference type="PANTHER" id="PTHR43861">
    <property type="entry name" value="TRANS-ACONITATE 2-METHYLTRANSFERASE-RELATED"/>
    <property type="match status" value="1"/>
</dbReference>
<evidence type="ECO:0000256" key="1">
    <source>
        <dbReference type="ARBA" id="ARBA00022679"/>
    </source>
</evidence>
<gene>
    <name evidence="3" type="ORF">SAMN02745121_05028</name>
</gene>
<dbReference type="AlphaFoldDB" id="A0A1I2CBB5"/>
<dbReference type="GO" id="GO:0008168">
    <property type="term" value="F:methyltransferase activity"/>
    <property type="evidence" value="ECO:0007669"/>
    <property type="project" value="UniProtKB-KW"/>
</dbReference>
<dbReference type="STRING" id="54.SAMN02745121_05028"/>
<keyword evidence="1 3" id="KW-0808">Transferase</keyword>
<evidence type="ECO:0000259" key="2">
    <source>
        <dbReference type="Pfam" id="PF13649"/>
    </source>
</evidence>
<dbReference type="InterPro" id="IPR041698">
    <property type="entry name" value="Methyltransf_25"/>
</dbReference>
<keyword evidence="4" id="KW-1185">Reference proteome</keyword>
<reference evidence="4" key="1">
    <citation type="submission" date="2016-10" db="EMBL/GenBank/DDBJ databases">
        <authorList>
            <person name="Varghese N."/>
            <person name="Submissions S."/>
        </authorList>
    </citation>
    <scope>NUCLEOTIDE SEQUENCE [LARGE SCALE GENOMIC DNA]</scope>
    <source>
        <strain evidence="4">ATCC 25963</strain>
    </source>
</reference>
<dbReference type="EMBL" id="FOMX01000017">
    <property type="protein sequence ID" value="SFE65554.1"/>
    <property type="molecule type" value="Genomic_DNA"/>
</dbReference>
<dbReference type="Pfam" id="PF13649">
    <property type="entry name" value="Methyltransf_25"/>
    <property type="match status" value="1"/>
</dbReference>
<name>A0A1I2CBB5_9BACT</name>
<dbReference type="InterPro" id="IPR029063">
    <property type="entry name" value="SAM-dependent_MTases_sf"/>
</dbReference>
<feature type="domain" description="Methyltransferase" evidence="2">
    <location>
        <begin position="36"/>
        <end position="122"/>
    </location>
</feature>
<dbReference type="GO" id="GO:0032259">
    <property type="term" value="P:methylation"/>
    <property type="evidence" value="ECO:0007669"/>
    <property type="project" value="UniProtKB-KW"/>
</dbReference>
<dbReference type="SUPFAM" id="SSF53335">
    <property type="entry name" value="S-adenosyl-L-methionine-dependent methyltransferases"/>
    <property type="match status" value="1"/>
</dbReference>
<evidence type="ECO:0000313" key="3">
    <source>
        <dbReference type="EMBL" id="SFE65554.1"/>
    </source>
</evidence>
<keyword evidence="3" id="KW-0489">Methyltransferase</keyword>